<evidence type="ECO:0000313" key="2">
    <source>
        <dbReference type="Proteomes" id="UP001209654"/>
    </source>
</evidence>
<sequence length="144" mass="15321">MTTEPEEVIAADFDVTEWDPEPYEMEGSNSELSRVRVTKLFDGLITGTSRAELLMAGNGRGAGYVGSEVFTGTVDGRSGSMIIQHWGLAEGEVAVSDGHIIPGSGTGELKGIVGKATYSQDAAGQHSLQLRIYFRTETPTELPG</sequence>
<name>A0ABQ5MX70_9MICC</name>
<keyword evidence="2" id="KW-1185">Reference proteome</keyword>
<organism evidence="1 2">
    <name type="scientific">Arthrobacter mangrovi</name>
    <dbReference type="NCBI Taxonomy" id="2966350"/>
    <lineage>
        <taxon>Bacteria</taxon>
        <taxon>Bacillati</taxon>
        <taxon>Actinomycetota</taxon>
        <taxon>Actinomycetes</taxon>
        <taxon>Micrococcales</taxon>
        <taxon>Micrococcaceae</taxon>
        <taxon>Arthrobacter</taxon>
    </lineage>
</organism>
<accession>A0ABQ5MX70</accession>
<dbReference type="Proteomes" id="UP001209654">
    <property type="component" value="Unassembled WGS sequence"/>
</dbReference>
<dbReference type="EMBL" id="BRVS01000018">
    <property type="protein sequence ID" value="GLB68554.1"/>
    <property type="molecule type" value="Genomic_DNA"/>
</dbReference>
<gene>
    <name evidence="1" type="ORF">AHIS1636_29960</name>
</gene>
<proteinExistence type="predicted"/>
<evidence type="ECO:0008006" key="3">
    <source>
        <dbReference type="Google" id="ProtNLM"/>
    </source>
</evidence>
<reference evidence="1 2" key="1">
    <citation type="journal article" date="2023" name="Int. J. Syst. Evol. Microbiol.">
        <title>Arthrobacter mangrovi sp. nov., an actinobacterium isolated from the rhizosphere of a mangrove.</title>
        <authorList>
            <person name="Hamada M."/>
            <person name="Saitou S."/>
            <person name="Enomoto N."/>
            <person name="Nanri K."/>
            <person name="Hidaka K."/>
            <person name="Miura T."/>
            <person name="Tamura T."/>
        </authorList>
    </citation>
    <scope>NUCLEOTIDE SEQUENCE [LARGE SCALE GENOMIC DNA]</scope>
    <source>
        <strain evidence="1 2">NBRC 112813</strain>
    </source>
</reference>
<dbReference type="Pfam" id="PF11528">
    <property type="entry name" value="DUF3224"/>
    <property type="match status" value="1"/>
</dbReference>
<comment type="caution">
    <text evidence="1">The sequence shown here is derived from an EMBL/GenBank/DDBJ whole genome shotgun (WGS) entry which is preliminary data.</text>
</comment>
<dbReference type="SUPFAM" id="SSF159238">
    <property type="entry name" value="SO1590-like"/>
    <property type="match status" value="1"/>
</dbReference>
<protein>
    <recommendedName>
        <fullName evidence="3">DUF3224 domain-containing protein</fullName>
    </recommendedName>
</protein>
<dbReference type="Gene3D" id="2.40.350.10">
    <property type="entry name" value="SO1590-like"/>
    <property type="match status" value="1"/>
</dbReference>
<dbReference type="RefSeq" id="WP_264796637.1">
    <property type="nucleotide sequence ID" value="NZ_BRVS01000018.1"/>
</dbReference>
<evidence type="ECO:0000313" key="1">
    <source>
        <dbReference type="EMBL" id="GLB68554.1"/>
    </source>
</evidence>
<dbReference type="InterPro" id="IPR023159">
    <property type="entry name" value="SO1590-like_sf"/>
</dbReference>
<dbReference type="InterPro" id="IPR021607">
    <property type="entry name" value="DUF3224"/>
</dbReference>